<dbReference type="GO" id="GO:0016740">
    <property type="term" value="F:transferase activity"/>
    <property type="evidence" value="ECO:0007669"/>
    <property type="project" value="UniProtKB-KW"/>
</dbReference>
<dbReference type="Pfam" id="PF13704">
    <property type="entry name" value="Glyco_tranf_2_4"/>
    <property type="match status" value="1"/>
</dbReference>
<protein>
    <submittedName>
        <fullName evidence="1">Glycosyl transferase family 2</fullName>
    </submittedName>
</protein>
<keyword evidence="2" id="KW-1185">Reference proteome</keyword>
<keyword evidence="1" id="KW-0808">Transferase</keyword>
<comment type="caution">
    <text evidence="1">The sequence shown here is derived from an EMBL/GenBank/DDBJ whole genome shotgun (WGS) entry which is preliminary data.</text>
</comment>
<sequence length="259" mass="30448">MATLISHFYNEEYLLPWWLQHHLRLFEHGILINNGSTDRSVEIIRSLAPHWEIVDSPSGSVFHTPQVEQEVMAIEERVQGWKVVLNITEFFCCYKMDLDEMIRDFEAQGSGMYKLEGIIMADPPAFAYQEPDYNLPLVLQRYHGCFFEECPYGTVGHRLRFMHKHPNGWYTPGRHTSAHPRIEYPLEKAFLLWYGWSPWNENLRKRRLQIGPTMTCRGHGGGHGWSAGQMDMVYSILSNVTTDLRTRPEFQKMYESWTF</sequence>
<dbReference type="EMBL" id="SLXV01000004">
    <property type="protein sequence ID" value="TCP70103.1"/>
    <property type="molecule type" value="Genomic_DNA"/>
</dbReference>
<gene>
    <name evidence="1" type="ORF">EDD57_10482</name>
</gene>
<evidence type="ECO:0000313" key="2">
    <source>
        <dbReference type="Proteomes" id="UP000294746"/>
    </source>
</evidence>
<dbReference type="RefSeq" id="WP_131847891.1">
    <property type="nucleotide sequence ID" value="NZ_SLXV01000004.1"/>
</dbReference>
<name>A0A4R2S1R4_9BACL</name>
<evidence type="ECO:0000313" key="1">
    <source>
        <dbReference type="EMBL" id="TCP70103.1"/>
    </source>
</evidence>
<dbReference type="AlphaFoldDB" id="A0A4R2S1R4"/>
<organism evidence="1 2">
    <name type="scientific">Baia soyae</name>
    <dbReference type="NCBI Taxonomy" id="1544746"/>
    <lineage>
        <taxon>Bacteria</taxon>
        <taxon>Bacillati</taxon>
        <taxon>Bacillota</taxon>
        <taxon>Bacilli</taxon>
        <taxon>Bacillales</taxon>
        <taxon>Thermoactinomycetaceae</taxon>
        <taxon>Baia</taxon>
    </lineage>
</organism>
<reference evidence="1 2" key="1">
    <citation type="submission" date="2019-03" db="EMBL/GenBank/DDBJ databases">
        <title>Genomic Encyclopedia of Type Strains, Phase IV (KMG-IV): sequencing the most valuable type-strain genomes for metagenomic binning, comparative biology and taxonomic classification.</title>
        <authorList>
            <person name="Goeker M."/>
        </authorList>
    </citation>
    <scope>NUCLEOTIDE SEQUENCE [LARGE SCALE GENOMIC DNA]</scope>
    <source>
        <strain evidence="1 2">DSM 46831</strain>
    </source>
</reference>
<accession>A0A4R2S1R4</accession>
<proteinExistence type="predicted"/>
<dbReference type="Proteomes" id="UP000294746">
    <property type="component" value="Unassembled WGS sequence"/>
</dbReference>
<dbReference type="OrthoDB" id="2570098at2"/>